<sequence length="316" mass="32748">MRWFRSFPVFAAAAASLAQALVPEALSEAFVSGMTLSVKFGDTTVQDDSTVSAGSIPTSPVFTINSPKVPIPNNTLYTIVLLDITNSRNPTTEAVLHYAASNLQAPSGSGGDLKFGAMNFQYVAPDANSGTANYIFLAYSQTGDIELNLQSVPQAGDDKKFSINIFRQDNGFQLADTGLGFTVQNAAASSSSSSSSSPPSSSQTSFTFPNSTTTTSPPSSTTEQSTTSIPSNFTTSTTTPPPPPQQSTSYLTLSVSGSTRTVVYTAPNDPGSTIGTSPTTSANPSVITNEPNSASHNAISRSAIALLALFAAFAAF</sequence>
<evidence type="ECO:0000313" key="4">
    <source>
        <dbReference type="Proteomes" id="UP001365542"/>
    </source>
</evidence>
<dbReference type="InterPro" id="IPR036610">
    <property type="entry name" value="PEBP-like_sf"/>
</dbReference>
<feature type="chain" id="PRO_5043350897" evidence="2">
    <location>
        <begin position="21"/>
        <end position="316"/>
    </location>
</feature>
<feature type="signal peptide" evidence="2">
    <location>
        <begin position="1"/>
        <end position="20"/>
    </location>
</feature>
<keyword evidence="2" id="KW-0732">Signal</keyword>
<feature type="region of interest" description="Disordered" evidence="1">
    <location>
        <begin position="188"/>
        <end position="250"/>
    </location>
</feature>
<proteinExistence type="predicted"/>
<protein>
    <submittedName>
        <fullName evidence="3">Uncharacterized protein</fullName>
    </submittedName>
</protein>
<evidence type="ECO:0000256" key="2">
    <source>
        <dbReference type="SAM" id="SignalP"/>
    </source>
</evidence>
<dbReference type="EMBL" id="JAVHJO010000001">
    <property type="protein sequence ID" value="KAK6543523.1"/>
    <property type="molecule type" value="Genomic_DNA"/>
</dbReference>
<dbReference type="SUPFAM" id="SSF49777">
    <property type="entry name" value="PEBP-like"/>
    <property type="match status" value="1"/>
</dbReference>
<comment type="caution">
    <text evidence="3">The sequence shown here is derived from an EMBL/GenBank/DDBJ whole genome shotgun (WGS) entry which is preliminary data.</text>
</comment>
<dbReference type="Proteomes" id="UP001365542">
    <property type="component" value="Unassembled WGS sequence"/>
</dbReference>
<dbReference type="Gene3D" id="3.90.280.10">
    <property type="entry name" value="PEBP-like"/>
    <property type="match status" value="1"/>
</dbReference>
<dbReference type="AlphaFoldDB" id="A0AAV9XNG3"/>
<organism evidence="3 4">
    <name type="scientific">Orbilia ellipsospora</name>
    <dbReference type="NCBI Taxonomy" id="2528407"/>
    <lineage>
        <taxon>Eukaryota</taxon>
        <taxon>Fungi</taxon>
        <taxon>Dikarya</taxon>
        <taxon>Ascomycota</taxon>
        <taxon>Pezizomycotina</taxon>
        <taxon>Orbiliomycetes</taxon>
        <taxon>Orbiliales</taxon>
        <taxon>Orbiliaceae</taxon>
        <taxon>Orbilia</taxon>
    </lineage>
</organism>
<evidence type="ECO:0000256" key="1">
    <source>
        <dbReference type="SAM" id="MobiDB-lite"/>
    </source>
</evidence>
<reference evidence="3 4" key="1">
    <citation type="submission" date="2019-10" db="EMBL/GenBank/DDBJ databases">
        <authorList>
            <person name="Palmer J.M."/>
        </authorList>
    </citation>
    <scope>NUCLEOTIDE SEQUENCE [LARGE SCALE GENOMIC DNA]</scope>
    <source>
        <strain evidence="3 4">TWF694</strain>
    </source>
</reference>
<feature type="compositionally biased region" description="Low complexity" evidence="1">
    <location>
        <begin position="189"/>
        <end position="238"/>
    </location>
</feature>
<keyword evidence="4" id="KW-1185">Reference proteome</keyword>
<accession>A0AAV9XNG3</accession>
<gene>
    <name evidence="3" type="ORF">TWF694_000269</name>
</gene>
<name>A0AAV9XNG3_9PEZI</name>
<evidence type="ECO:0000313" key="3">
    <source>
        <dbReference type="EMBL" id="KAK6543523.1"/>
    </source>
</evidence>